<dbReference type="SMART" id="SM00271">
    <property type="entry name" value="DnaJ"/>
    <property type="match status" value="1"/>
</dbReference>
<reference evidence="2 3" key="2">
    <citation type="journal article" date="2010" name="Stand. Genomic Sci.">
        <title>Complete genome sequence of the Medicago microsymbiont Ensifer (Sinorhizobium) medicae strain WSM419.</title>
        <authorList>
            <person name="Reeve W."/>
            <person name="Chain P."/>
            <person name="O'Hara G."/>
            <person name="Ardley J."/>
            <person name="Nandesena K."/>
            <person name="Brau L."/>
            <person name="Tiwari R."/>
            <person name="Malfatti S."/>
            <person name="Kiss H."/>
            <person name="Lapidus A."/>
            <person name="Copeland A."/>
            <person name="Nolan M."/>
            <person name="Land M."/>
            <person name="Hauser L."/>
            <person name="Chang Y.J."/>
            <person name="Ivanova N."/>
            <person name="Mavromatis K."/>
            <person name="Markowitz V."/>
            <person name="Kyrpides N."/>
            <person name="Gollagher M."/>
            <person name="Yates R."/>
            <person name="Dilworth M."/>
            <person name="Howieson J."/>
        </authorList>
    </citation>
    <scope>NUCLEOTIDE SEQUENCE [LARGE SCALE GENOMIC DNA]</scope>
    <source>
        <strain evidence="2 3">WSM419</strain>
        <plasmid evidence="3">Plasmid pSMED02</plasmid>
    </source>
</reference>
<evidence type="ECO:0000313" key="3">
    <source>
        <dbReference type="Proteomes" id="UP000001108"/>
    </source>
</evidence>
<protein>
    <submittedName>
        <fullName evidence="2">Chaperone DnaJ domain protein</fullName>
    </submittedName>
</protein>
<dbReference type="Pfam" id="PF00226">
    <property type="entry name" value="DnaJ"/>
    <property type="match status" value="1"/>
</dbReference>
<geneLocation type="plasmid" evidence="2 3">
    <name>pSMED02</name>
</geneLocation>
<dbReference type="eggNOG" id="COG0484">
    <property type="taxonomic scope" value="Bacteria"/>
</dbReference>
<dbReference type="HOGENOM" id="CLU_017633_0_0_5"/>
<dbReference type="Pfam" id="PF01556">
    <property type="entry name" value="DnaJ_C"/>
    <property type="match status" value="1"/>
</dbReference>
<sequence>MPRDLNGLKAVMRHVASLRGGVMYDGMLLLRPLLDKVNGIFQVRDLRDHLPKGPFGEAGQDRWRSHMIYEGVARASSLSRMSNCWRSSVTDDPYKVLGVPRTATQNEIRKAYRKRAKELHPDLNPGDQQVETQFKELSAAYRLLNDPEQRARFDRGEVDASGAERPDQRFYRHYADADQAGRYTSTGGSREFEDISDIFSDLFGGQGRGNFQARGQDLHYQLEVEFLDAVNGARRRITLPDGKTLELAIPAGTRDGSTLRLKGKGAPGIGGAESGDALIAVNVRPHPTFSRNGNDIDVELPVTLYEAVLGAKIEVPTISGRVAMTVPKGSSSGDVLRLKGKGVKPENGPAGDQHVRLRVVLPEKMDSDLESFMETWRRTHAYDPREAMRRTL</sequence>
<dbReference type="PATRIC" id="fig|366394.8.peg.1635"/>
<dbReference type="Gene3D" id="2.60.260.20">
    <property type="entry name" value="Urease metallochaperone UreE, N-terminal domain"/>
    <property type="match status" value="2"/>
</dbReference>
<accession>A6UJU3</accession>
<evidence type="ECO:0000313" key="2">
    <source>
        <dbReference type="EMBL" id="ABR63923.1"/>
    </source>
</evidence>
<keyword evidence="2" id="KW-0614">Plasmid</keyword>
<dbReference type="PANTHER" id="PTHR43096">
    <property type="entry name" value="DNAJ HOMOLOG 1, MITOCHONDRIAL-RELATED"/>
    <property type="match status" value="1"/>
</dbReference>
<organism evidence="2 3">
    <name type="scientific">Sinorhizobium medicae (strain WSM419)</name>
    <name type="common">Ensifer medicae</name>
    <dbReference type="NCBI Taxonomy" id="366394"/>
    <lineage>
        <taxon>Bacteria</taxon>
        <taxon>Pseudomonadati</taxon>
        <taxon>Pseudomonadota</taxon>
        <taxon>Alphaproteobacteria</taxon>
        <taxon>Hyphomicrobiales</taxon>
        <taxon>Rhizobiaceae</taxon>
        <taxon>Sinorhizobium/Ensifer group</taxon>
        <taxon>Sinorhizobium</taxon>
    </lineage>
</organism>
<reference evidence="3" key="1">
    <citation type="submission" date="2007-06" db="EMBL/GenBank/DDBJ databases">
        <title>Complete sequence of Sinorhizobium medicae WSM419 plasmid pSMED02.</title>
        <authorList>
            <consortium name="US DOE Joint Genome Institute"/>
            <person name="Copeland A."/>
            <person name="Lucas S."/>
            <person name="Lapidus A."/>
            <person name="Barry K."/>
            <person name="Glavina del Rio T."/>
            <person name="Dalin E."/>
            <person name="Tice H."/>
            <person name="Pitluck S."/>
            <person name="Chain P."/>
            <person name="Malfatti S."/>
            <person name="Shin M."/>
            <person name="Vergez L."/>
            <person name="Schmutz J."/>
            <person name="Larimer F."/>
            <person name="Land M."/>
            <person name="Hauser L."/>
            <person name="Kyrpides N."/>
            <person name="Mikhailova N."/>
            <person name="Reeve W.G."/>
            <person name="Richardson P."/>
        </authorList>
    </citation>
    <scope>NUCLEOTIDE SEQUENCE [LARGE SCALE GENOMIC DNA]</scope>
    <source>
        <strain evidence="3">WSM419</strain>
        <plasmid evidence="3">Plasmid pSMED02</plasmid>
    </source>
</reference>
<dbReference type="GO" id="GO:0051082">
    <property type="term" value="F:unfolded protein binding"/>
    <property type="evidence" value="ECO:0007669"/>
    <property type="project" value="InterPro"/>
</dbReference>
<dbReference type="PROSITE" id="PS50076">
    <property type="entry name" value="DNAJ_2"/>
    <property type="match status" value="1"/>
</dbReference>
<dbReference type="OrthoDB" id="9779889at2"/>
<dbReference type="InterPro" id="IPR036869">
    <property type="entry name" value="J_dom_sf"/>
</dbReference>
<dbReference type="PRINTS" id="PR00625">
    <property type="entry name" value="JDOMAIN"/>
</dbReference>
<dbReference type="KEGG" id="smd:Smed_5146"/>
<dbReference type="Gene3D" id="1.10.287.110">
    <property type="entry name" value="DnaJ domain"/>
    <property type="match status" value="1"/>
</dbReference>
<name>A6UJU3_SINMW</name>
<dbReference type="GO" id="GO:0042026">
    <property type="term" value="P:protein refolding"/>
    <property type="evidence" value="ECO:0007669"/>
    <property type="project" value="TreeGrafter"/>
</dbReference>
<dbReference type="InterPro" id="IPR001623">
    <property type="entry name" value="DnaJ_domain"/>
</dbReference>
<dbReference type="InterPro" id="IPR008971">
    <property type="entry name" value="HSP40/DnaJ_pept-bd"/>
</dbReference>
<dbReference type="GO" id="GO:0005737">
    <property type="term" value="C:cytoplasm"/>
    <property type="evidence" value="ECO:0007669"/>
    <property type="project" value="TreeGrafter"/>
</dbReference>
<dbReference type="EMBL" id="CP000740">
    <property type="protein sequence ID" value="ABR63923.1"/>
    <property type="molecule type" value="Genomic_DNA"/>
</dbReference>
<gene>
    <name evidence="2" type="ordered locus">Smed_5146</name>
</gene>
<dbReference type="CDD" id="cd06257">
    <property type="entry name" value="DnaJ"/>
    <property type="match status" value="1"/>
</dbReference>
<proteinExistence type="predicted"/>
<dbReference type="PANTHER" id="PTHR43096:SF10">
    <property type="entry name" value="CHAPERONE PROTEIN DNAJ A6, CHLOROPLASTIC"/>
    <property type="match status" value="1"/>
</dbReference>
<dbReference type="SUPFAM" id="SSF49493">
    <property type="entry name" value="HSP40/DnaJ peptide-binding domain"/>
    <property type="match status" value="2"/>
</dbReference>
<dbReference type="CDD" id="cd10747">
    <property type="entry name" value="DnaJ_C"/>
    <property type="match status" value="1"/>
</dbReference>
<dbReference type="AlphaFoldDB" id="A6UJU3"/>
<dbReference type="FunFam" id="2.60.260.20:FF:000013">
    <property type="entry name" value="DnaJ subfamily B member 11"/>
    <property type="match status" value="1"/>
</dbReference>
<dbReference type="Proteomes" id="UP000001108">
    <property type="component" value="Plasmid pSMED02"/>
</dbReference>
<dbReference type="SUPFAM" id="SSF46565">
    <property type="entry name" value="Chaperone J-domain"/>
    <property type="match status" value="1"/>
</dbReference>
<feature type="domain" description="J" evidence="1">
    <location>
        <begin position="92"/>
        <end position="157"/>
    </location>
</feature>
<evidence type="ECO:0000259" key="1">
    <source>
        <dbReference type="PROSITE" id="PS50076"/>
    </source>
</evidence>
<dbReference type="InterPro" id="IPR002939">
    <property type="entry name" value="DnaJ_C"/>
</dbReference>